<organism evidence="2">
    <name type="scientific">uncultured bacterium contig00062</name>
    <dbReference type="NCBI Taxonomy" id="1181545"/>
    <lineage>
        <taxon>Bacteria</taxon>
        <taxon>environmental samples</taxon>
    </lineage>
</organism>
<accession>A0A806KJZ0</accession>
<dbReference type="Pfam" id="PF04326">
    <property type="entry name" value="SLFN_AlbA_2"/>
    <property type="match status" value="1"/>
</dbReference>
<evidence type="ECO:0000313" key="2">
    <source>
        <dbReference type="EMBL" id="AGS53544.1"/>
    </source>
</evidence>
<proteinExistence type="predicted"/>
<protein>
    <submittedName>
        <fullName evidence="2">Type I restriction-modification system M subunit</fullName>
    </submittedName>
</protein>
<dbReference type="EMBL" id="JQ844236">
    <property type="protein sequence ID" value="AGS53544.1"/>
    <property type="molecule type" value="Genomic_DNA"/>
</dbReference>
<dbReference type="InterPro" id="IPR007421">
    <property type="entry name" value="Schlafen_AlbA_2_dom"/>
</dbReference>
<dbReference type="Gene3D" id="3.30.950.30">
    <property type="entry name" value="Schlafen, AAA domain"/>
    <property type="match status" value="1"/>
</dbReference>
<dbReference type="PANTHER" id="PTHR30595">
    <property type="entry name" value="GLPR-RELATED TRANSCRIPTIONAL REPRESSOR"/>
    <property type="match status" value="1"/>
</dbReference>
<dbReference type="AlphaFoldDB" id="A0A806KJZ0"/>
<sequence length="292" mass="34152">MEEVKVYLFMICDRRISQYKGIGKDNQRDFQLQRYSNDETSIVFQGFTDDFWNEWKYNSSYHENDNVAFAFLSDDETFNPEIKQDFNFIQPAAFFPKTLIMEFMEKLEFNNITLVYKGKEEKIFNKAVFGYEGQKKFYLKMYPSEPSENYVEQSDSSEYTFIDFLKELRENNIEQLVSKPENTGIIPDNDDHNQSPISQASVEDRIKSLISNGESMRIEFKETFSKNAKNIKNPRDPELIRESLKTIVAFLNTYGGTLLIGVTDKGEIKGVEDDFLKIETSTYFISVVILMI</sequence>
<reference evidence="2" key="1">
    <citation type="submission" date="2012-03" db="EMBL/GenBank/DDBJ databases">
        <title>Functional metagenomics reveals considerable lignocellulase gene clusters in the gut microbiome of a wood-feeding higher termite.</title>
        <authorList>
            <person name="Liu N."/>
        </authorList>
    </citation>
    <scope>NUCLEOTIDE SEQUENCE</scope>
</reference>
<feature type="domain" description="Schlafen AlbA-2" evidence="1">
    <location>
        <begin position="214"/>
        <end position="277"/>
    </location>
</feature>
<evidence type="ECO:0000259" key="1">
    <source>
        <dbReference type="Pfam" id="PF04326"/>
    </source>
</evidence>
<dbReference type="PANTHER" id="PTHR30595:SF6">
    <property type="entry name" value="SCHLAFEN ALBA-2 DOMAIN-CONTAINING PROTEIN"/>
    <property type="match status" value="1"/>
</dbReference>
<dbReference type="InterPro" id="IPR038461">
    <property type="entry name" value="Schlafen_AlbA_2_dom_sf"/>
</dbReference>
<name>A0A806KJZ0_9BACT</name>